<feature type="compositionally biased region" description="Basic and acidic residues" evidence="1">
    <location>
        <begin position="139"/>
        <end position="152"/>
    </location>
</feature>
<feature type="region of interest" description="Disordered" evidence="1">
    <location>
        <begin position="43"/>
        <end position="177"/>
    </location>
</feature>
<evidence type="ECO:0000313" key="3">
    <source>
        <dbReference type="Proteomes" id="UP001530315"/>
    </source>
</evidence>
<dbReference type="Proteomes" id="UP001530315">
    <property type="component" value="Unassembled WGS sequence"/>
</dbReference>
<name>A0ABD3P1I6_9STRA</name>
<keyword evidence="3" id="KW-1185">Reference proteome</keyword>
<feature type="compositionally biased region" description="Basic and acidic residues" evidence="1">
    <location>
        <begin position="43"/>
        <end position="130"/>
    </location>
</feature>
<evidence type="ECO:0000313" key="2">
    <source>
        <dbReference type="EMBL" id="KAL3782150.1"/>
    </source>
</evidence>
<organism evidence="2 3">
    <name type="scientific">Stephanodiscus triporus</name>
    <dbReference type="NCBI Taxonomy" id="2934178"/>
    <lineage>
        <taxon>Eukaryota</taxon>
        <taxon>Sar</taxon>
        <taxon>Stramenopiles</taxon>
        <taxon>Ochrophyta</taxon>
        <taxon>Bacillariophyta</taxon>
        <taxon>Coscinodiscophyceae</taxon>
        <taxon>Thalassiosirophycidae</taxon>
        <taxon>Stephanodiscales</taxon>
        <taxon>Stephanodiscaceae</taxon>
        <taxon>Stephanodiscus</taxon>
    </lineage>
</organism>
<evidence type="ECO:0000256" key="1">
    <source>
        <dbReference type="SAM" id="MobiDB-lite"/>
    </source>
</evidence>
<comment type="caution">
    <text evidence="2">The sequence shown here is derived from an EMBL/GenBank/DDBJ whole genome shotgun (WGS) entry which is preliminary data.</text>
</comment>
<gene>
    <name evidence="2" type="ORF">ACHAW5_010251</name>
</gene>
<reference evidence="2 3" key="1">
    <citation type="submission" date="2024-10" db="EMBL/GenBank/DDBJ databases">
        <title>Updated reference genomes for cyclostephanoid diatoms.</title>
        <authorList>
            <person name="Roberts W.R."/>
            <person name="Alverson A.J."/>
        </authorList>
    </citation>
    <scope>NUCLEOTIDE SEQUENCE [LARGE SCALE GENOMIC DNA]</scope>
    <source>
        <strain evidence="2 3">AJA276-08</strain>
    </source>
</reference>
<accession>A0ABD3P1I6</accession>
<sequence>MSDFALPDNVKEVISRMPVKDQVVLRAYIAGLRDQLKEYKVQAEKPDDDDPHAHYHGHEKCTSDHGHGDHGHKEHDHKEHDHMACDGHHGHGHHDHKEHDHADHDHMACDGHHEYEHHEHEHLKSHEHGHHEHGHAKKNKEEEVPAWKKRALESGADPSAAPFGGSWAAESSVDATK</sequence>
<dbReference type="EMBL" id="JALLAZ020001032">
    <property type="protein sequence ID" value="KAL3782150.1"/>
    <property type="molecule type" value="Genomic_DNA"/>
</dbReference>
<dbReference type="AlphaFoldDB" id="A0ABD3P1I6"/>
<proteinExistence type="predicted"/>
<protein>
    <submittedName>
        <fullName evidence="2">Uncharacterized protein</fullName>
    </submittedName>
</protein>